<comment type="cofactor">
    <cofactor evidence="1">
        <name>FMN</name>
        <dbReference type="ChEBI" id="CHEBI:58210"/>
    </cofactor>
</comment>
<feature type="domain" description="Nitroreductase" evidence="6">
    <location>
        <begin position="9"/>
        <end position="67"/>
    </location>
</feature>
<dbReference type="PANTHER" id="PTHR43673">
    <property type="entry name" value="NAD(P)H NITROREDUCTASE YDGI-RELATED"/>
    <property type="match status" value="1"/>
</dbReference>
<dbReference type="InterPro" id="IPR029479">
    <property type="entry name" value="Nitroreductase"/>
</dbReference>
<sequence>MNTEALKVLKERRSVRKYKPQQITDAELDAVLEAGTYAPSGKGKQPCIIIAVQNKDDIAQLSKMNAAVWGKNIDPYYGAPTILLVLSNTESSTPVEDGSAVITYLTVAAAAVGLGTCWVNRERQMFESAEGKALLQKWGVTGEYIGIAACSLGYIEGEPPKPMKRKDGYIVRVK</sequence>
<organism evidence="7">
    <name type="scientific">uncultured delta proteobacterium</name>
    <dbReference type="NCBI Taxonomy" id="34034"/>
    <lineage>
        <taxon>Bacteria</taxon>
        <taxon>Deltaproteobacteria</taxon>
        <taxon>environmental samples</taxon>
    </lineage>
</organism>
<dbReference type="Pfam" id="PF00881">
    <property type="entry name" value="Nitroreductase"/>
    <property type="match status" value="1"/>
</dbReference>
<protein>
    <submittedName>
        <fullName evidence="7">Nitroreductase</fullName>
    </submittedName>
</protein>
<evidence type="ECO:0000256" key="4">
    <source>
        <dbReference type="ARBA" id="ARBA00022643"/>
    </source>
</evidence>
<name>A0A212K3T5_9DELT</name>
<keyword evidence="4" id="KW-0288">FMN</keyword>
<evidence type="ECO:0000256" key="3">
    <source>
        <dbReference type="ARBA" id="ARBA00022630"/>
    </source>
</evidence>
<dbReference type="GO" id="GO:0016491">
    <property type="term" value="F:oxidoreductase activity"/>
    <property type="evidence" value="ECO:0007669"/>
    <property type="project" value="UniProtKB-KW"/>
</dbReference>
<evidence type="ECO:0000313" key="7">
    <source>
        <dbReference type="EMBL" id="SBW06316.1"/>
    </source>
</evidence>
<dbReference type="AlphaFoldDB" id="A0A212K3T5"/>
<dbReference type="Gene3D" id="3.40.109.10">
    <property type="entry name" value="NADH Oxidase"/>
    <property type="match status" value="1"/>
</dbReference>
<accession>A0A212K3T5</accession>
<dbReference type="PANTHER" id="PTHR43673:SF2">
    <property type="entry name" value="NITROREDUCTASE"/>
    <property type="match status" value="1"/>
</dbReference>
<dbReference type="EMBL" id="FLUQ01000002">
    <property type="protein sequence ID" value="SBW06316.1"/>
    <property type="molecule type" value="Genomic_DNA"/>
</dbReference>
<dbReference type="InterPro" id="IPR000415">
    <property type="entry name" value="Nitroreductase-like"/>
</dbReference>
<evidence type="ECO:0000259" key="6">
    <source>
        <dbReference type="Pfam" id="PF00881"/>
    </source>
</evidence>
<keyword evidence="5" id="KW-0560">Oxidoreductase</keyword>
<proteinExistence type="inferred from homology"/>
<evidence type="ECO:0000256" key="1">
    <source>
        <dbReference type="ARBA" id="ARBA00001917"/>
    </source>
</evidence>
<reference evidence="7" key="1">
    <citation type="submission" date="2016-04" db="EMBL/GenBank/DDBJ databases">
        <authorList>
            <person name="Evans L.H."/>
            <person name="Alamgir A."/>
            <person name="Owens N."/>
            <person name="Weber N.D."/>
            <person name="Virtaneva K."/>
            <person name="Barbian K."/>
            <person name="Babar A."/>
            <person name="Rosenke K."/>
        </authorList>
    </citation>
    <scope>NUCLEOTIDE SEQUENCE</scope>
    <source>
        <strain evidence="7">86</strain>
    </source>
</reference>
<keyword evidence="3" id="KW-0285">Flavoprotein</keyword>
<comment type="similarity">
    <text evidence="2">Belongs to the nitroreductase family.</text>
</comment>
<evidence type="ECO:0000256" key="2">
    <source>
        <dbReference type="ARBA" id="ARBA00007118"/>
    </source>
</evidence>
<gene>
    <name evidence="7" type="ORF">KL86DPRO_20641</name>
</gene>
<evidence type="ECO:0000256" key="5">
    <source>
        <dbReference type="ARBA" id="ARBA00023002"/>
    </source>
</evidence>
<dbReference type="SUPFAM" id="SSF55469">
    <property type="entry name" value="FMN-dependent nitroreductase-like"/>
    <property type="match status" value="1"/>
</dbReference>